<evidence type="ECO:0000313" key="4">
    <source>
        <dbReference type="EMBL" id="MCE5973210.1"/>
    </source>
</evidence>
<comment type="similarity">
    <text evidence="1">Belongs to the ComF/GntX family.</text>
</comment>
<proteinExistence type="inferred from homology"/>
<dbReference type="Gene3D" id="3.40.50.2020">
    <property type="match status" value="1"/>
</dbReference>
<reference evidence="4 5" key="1">
    <citation type="submission" date="2021-12" db="EMBL/GenBank/DDBJ databases">
        <title>Sinirhodobacter sp. WL0062 is a bacterium isolated from seawater.</title>
        <authorList>
            <person name="Wang L."/>
            <person name="He W."/>
            <person name="Zhang D.-F."/>
        </authorList>
    </citation>
    <scope>NUCLEOTIDE SEQUENCE [LARGE SCALE GENOMIC DNA]</scope>
    <source>
        <strain evidence="4 5">WL0062</strain>
    </source>
</reference>
<dbReference type="EMBL" id="JAJUOS010000004">
    <property type="protein sequence ID" value="MCE5973210.1"/>
    <property type="molecule type" value="Genomic_DNA"/>
</dbReference>
<protein>
    <submittedName>
        <fullName evidence="4">ComF family protein</fullName>
    </submittedName>
</protein>
<accession>A0ABS8YVC4</accession>
<dbReference type="PANTHER" id="PTHR47505:SF1">
    <property type="entry name" value="DNA UTILIZATION PROTEIN YHGH"/>
    <property type="match status" value="1"/>
</dbReference>
<dbReference type="Pfam" id="PF18912">
    <property type="entry name" value="DZR_2"/>
    <property type="match status" value="1"/>
</dbReference>
<dbReference type="Pfam" id="PF00156">
    <property type="entry name" value="Pribosyltran"/>
    <property type="match status" value="1"/>
</dbReference>
<dbReference type="InterPro" id="IPR044005">
    <property type="entry name" value="DZR_2"/>
</dbReference>
<comment type="caution">
    <text evidence="4">The sequence shown here is derived from an EMBL/GenBank/DDBJ whole genome shotgun (WGS) entry which is preliminary data.</text>
</comment>
<dbReference type="CDD" id="cd06223">
    <property type="entry name" value="PRTases_typeI"/>
    <property type="match status" value="1"/>
</dbReference>
<organism evidence="4 5">
    <name type="scientific">Rhodobacter flavimaris</name>
    <dbReference type="NCBI Taxonomy" id="2907145"/>
    <lineage>
        <taxon>Bacteria</taxon>
        <taxon>Pseudomonadati</taxon>
        <taxon>Pseudomonadota</taxon>
        <taxon>Alphaproteobacteria</taxon>
        <taxon>Rhodobacterales</taxon>
        <taxon>Rhodobacter group</taxon>
        <taxon>Rhodobacter</taxon>
    </lineage>
</organism>
<dbReference type="PANTHER" id="PTHR47505">
    <property type="entry name" value="DNA UTILIZATION PROTEIN YHGH"/>
    <property type="match status" value="1"/>
</dbReference>
<dbReference type="SUPFAM" id="SSF53271">
    <property type="entry name" value="PRTase-like"/>
    <property type="match status" value="1"/>
</dbReference>
<name>A0ABS8YVC4_9RHOB</name>
<dbReference type="Proteomes" id="UP001521181">
    <property type="component" value="Unassembled WGS sequence"/>
</dbReference>
<dbReference type="InterPro" id="IPR000836">
    <property type="entry name" value="PRTase_dom"/>
</dbReference>
<dbReference type="RefSeq" id="WP_233676214.1">
    <property type="nucleotide sequence ID" value="NZ_JAJUOS010000004.1"/>
</dbReference>
<sequence>MHTVFPPRCIACGGTVASDFGLCGTCWAETPFITGLCCDHCGAPLPGDDPAAVLCDDCLRHPRPWQQGRAAMLYSGAARRMVLGLKHGDRQDLVRPMAAWLERACQGVIEDGMLIAPVPLHRKRLIKRRFNQSALIAKALARRTGQICLPDLFLRSRATPSQEGRSREERFENLAGAISIRPRHMQALRGKTVLIVDDVMTSGATLSAATEAAYAAGAQKVCVAALARVAKHP</sequence>
<evidence type="ECO:0000313" key="5">
    <source>
        <dbReference type="Proteomes" id="UP001521181"/>
    </source>
</evidence>
<gene>
    <name evidence="4" type="ORF">LZA78_06945</name>
</gene>
<feature type="domain" description="Phosphoribosyltransferase" evidence="2">
    <location>
        <begin position="134"/>
        <end position="228"/>
    </location>
</feature>
<evidence type="ECO:0000259" key="2">
    <source>
        <dbReference type="Pfam" id="PF00156"/>
    </source>
</evidence>
<evidence type="ECO:0000259" key="3">
    <source>
        <dbReference type="Pfam" id="PF18912"/>
    </source>
</evidence>
<dbReference type="InterPro" id="IPR051910">
    <property type="entry name" value="ComF/GntX_DNA_util-trans"/>
</dbReference>
<dbReference type="InterPro" id="IPR029057">
    <property type="entry name" value="PRTase-like"/>
</dbReference>
<feature type="domain" description="Double zinc ribbon" evidence="3">
    <location>
        <begin position="2"/>
        <end position="59"/>
    </location>
</feature>
<keyword evidence="5" id="KW-1185">Reference proteome</keyword>
<evidence type="ECO:0000256" key="1">
    <source>
        <dbReference type="ARBA" id="ARBA00008007"/>
    </source>
</evidence>